<dbReference type="STRING" id="869213.GCA_000517085_01960"/>
<dbReference type="NCBIfam" id="NF004862">
    <property type="entry name" value="PRK06222.1"/>
    <property type="match status" value="1"/>
</dbReference>
<dbReference type="RefSeq" id="WP_235208152.1">
    <property type="nucleotide sequence ID" value="NZ_BAMD01000022.1"/>
</dbReference>
<feature type="binding site" evidence="2">
    <location>
        <position position="244"/>
    </location>
    <ligand>
        <name>[2Fe-2S] cluster</name>
        <dbReference type="ChEBI" id="CHEBI:190135"/>
    </ligand>
</feature>
<name>W7YLW1_9BACT</name>
<sequence length="283" mass="30739">MKNYPKYSMYKIIDKTFFSDNVVKMEVEAPRIAKARRAGHFVIVKIGEKGERFPLTIAGADRVKGTITLVVQTVGVSSRKLAALEVGAYITDLVGPLGQATHIENKGTILACGGGVGVAPLLPIVEAYKKAGNRVITVIAARTKDLIILEEQIKEFSDELIVMTDDGSHGKKGLITEGMEAAIAKEKIDEAMIIGPAIMMKFAALTTKKHHIPTLASLNTIMVDGTGMCGACRITVGGKTKFVCVDGPEFDAHQVDFDEMLLRLNGYKDIEKAAERKYLEENN</sequence>
<evidence type="ECO:0000313" key="5">
    <source>
        <dbReference type="Proteomes" id="UP000019402"/>
    </source>
</evidence>
<dbReference type="InterPro" id="IPR017927">
    <property type="entry name" value="FAD-bd_FR_type"/>
</dbReference>
<feature type="binding site" evidence="2">
    <location>
        <position position="229"/>
    </location>
    <ligand>
        <name>[2Fe-2S] cluster</name>
        <dbReference type="ChEBI" id="CHEBI:190135"/>
    </ligand>
</feature>
<dbReference type="Proteomes" id="UP000019402">
    <property type="component" value="Unassembled WGS sequence"/>
</dbReference>
<dbReference type="Pfam" id="PF10418">
    <property type="entry name" value="DHODB_Fe-S_bind"/>
    <property type="match status" value="1"/>
</dbReference>
<reference evidence="4 5" key="1">
    <citation type="journal article" date="2014" name="Genome Announc.">
        <title>Draft Genome Sequence of Cytophaga fermentans JCM 21142T, a Facultative Anaerobe Isolated from Marine Mud.</title>
        <authorList>
            <person name="Starns D."/>
            <person name="Oshima K."/>
            <person name="Suda W."/>
            <person name="Iino T."/>
            <person name="Yuki M."/>
            <person name="Inoue J."/>
            <person name="Kitamura K."/>
            <person name="Iida T."/>
            <person name="Darby A."/>
            <person name="Hattori M."/>
            <person name="Ohkuma M."/>
        </authorList>
    </citation>
    <scope>NUCLEOTIDE SEQUENCE [LARGE SCALE GENOMIC DNA]</scope>
    <source>
        <strain evidence="4 5">JCM 21142</strain>
    </source>
</reference>
<organism evidence="4 5">
    <name type="scientific">Saccharicrinis fermentans DSM 9555 = JCM 21142</name>
    <dbReference type="NCBI Taxonomy" id="869213"/>
    <lineage>
        <taxon>Bacteria</taxon>
        <taxon>Pseudomonadati</taxon>
        <taxon>Bacteroidota</taxon>
        <taxon>Bacteroidia</taxon>
        <taxon>Marinilabiliales</taxon>
        <taxon>Marinilabiliaceae</taxon>
        <taxon>Saccharicrinis</taxon>
    </lineage>
</organism>
<dbReference type="AlphaFoldDB" id="W7YLW1"/>
<keyword evidence="2" id="KW-0479">Metal-binding</keyword>
<dbReference type="GO" id="GO:0046872">
    <property type="term" value="F:metal ion binding"/>
    <property type="evidence" value="ECO:0007669"/>
    <property type="project" value="UniProtKB-KW"/>
</dbReference>
<keyword evidence="1" id="KW-0285">Flavoprotein</keyword>
<dbReference type="InterPro" id="IPR012165">
    <property type="entry name" value="Cyt_c3_hydrogenase_gsu"/>
</dbReference>
<dbReference type="eggNOG" id="COG0543">
    <property type="taxonomic scope" value="Bacteria"/>
</dbReference>
<gene>
    <name evidence="4" type="ORF">JCM21142_42053</name>
</gene>
<dbReference type="Pfam" id="PF00175">
    <property type="entry name" value="NAD_binding_1"/>
    <property type="match status" value="1"/>
</dbReference>
<keyword evidence="2" id="KW-0408">Iron</keyword>
<dbReference type="EMBL" id="BAMD01000022">
    <property type="protein sequence ID" value="GAF03384.1"/>
    <property type="molecule type" value="Genomic_DNA"/>
</dbReference>
<proteinExistence type="predicted"/>
<evidence type="ECO:0000313" key="4">
    <source>
        <dbReference type="EMBL" id="GAF03384.1"/>
    </source>
</evidence>
<keyword evidence="2" id="KW-0001">2Fe-2S</keyword>
<accession>W7YLW1</accession>
<feature type="domain" description="FAD-binding FR-type" evidence="3">
    <location>
        <begin position="5"/>
        <end position="103"/>
    </location>
</feature>
<protein>
    <submittedName>
        <fullName evidence="4">Dihydrdoorotate oxidase B</fullName>
    </submittedName>
</protein>
<keyword evidence="5" id="KW-1185">Reference proteome</keyword>
<dbReference type="InterPro" id="IPR001433">
    <property type="entry name" value="OxRdtase_FAD/NAD-bd"/>
</dbReference>
<evidence type="ECO:0000256" key="2">
    <source>
        <dbReference type="PIRSR" id="PIRSR006816-2"/>
    </source>
</evidence>
<comment type="cofactor">
    <cofactor evidence="1">
        <name>FAD</name>
        <dbReference type="ChEBI" id="CHEBI:57692"/>
    </cofactor>
    <text evidence="1">Binds 1 FAD per subunit.</text>
</comment>
<dbReference type="PANTHER" id="PTHR43513">
    <property type="entry name" value="DIHYDROOROTATE DEHYDROGENASE B (NAD(+)), ELECTRON TRANSFER SUBUNIT"/>
    <property type="match status" value="1"/>
</dbReference>
<comment type="caution">
    <text evidence="4">The sequence shown here is derived from an EMBL/GenBank/DDBJ whole genome shotgun (WGS) entry which is preliminary data.</text>
</comment>
<evidence type="ECO:0000256" key="1">
    <source>
        <dbReference type="PIRSR" id="PIRSR006816-1"/>
    </source>
</evidence>
<keyword evidence="1" id="KW-0274">FAD</keyword>
<evidence type="ECO:0000259" key="3">
    <source>
        <dbReference type="PROSITE" id="PS51384"/>
    </source>
</evidence>
<dbReference type="GO" id="GO:0051537">
    <property type="term" value="F:2 iron, 2 sulfur cluster binding"/>
    <property type="evidence" value="ECO:0007669"/>
    <property type="project" value="UniProtKB-KW"/>
</dbReference>
<dbReference type="PIRSF" id="PIRSF006816">
    <property type="entry name" value="Cyc3_hyd_g"/>
    <property type="match status" value="1"/>
</dbReference>
<dbReference type="InterPro" id="IPR050353">
    <property type="entry name" value="PyrK_electron_transfer"/>
</dbReference>
<dbReference type="Gene3D" id="2.40.30.10">
    <property type="entry name" value="Translation factors"/>
    <property type="match status" value="1"/>
</dbReference>
<dbReference type="GO" id="GO:0050660">
    <property type="term" value="F:flavin adenine dinucleotide binding"/>
    <property type="evidence" value="ECO:0007669"/>
    <property type="project" value="InterPro"/>
</dbReference>
<feature type="binding site" evidence="1">
    <location>
        <begin position="70"/>
        <end position="72"/>
    </location>
    <ligand>
        <name>FAD</name>
        <dbReference type="ChEBI" id="CHEBI:57692"/>
    </ligand>
</feature>
<dbReference type="InterPro" id="IPR017938">
    <property type="entry name" value="Riboflavin_synthase-like_b-brl"/>
</dbReference>
<comment type="cofactor">
    <cofactor evidence="2">
        <name>[2Fe-2S] cluster</name>
        <dbReference type="ChEBI" id="CHEBI:190135"/>
    </cofactor>
    <text evidence="2">Binds 1 [2Fe-2S] cluster per subunit.</text>
</comment>
<dbReference type="GO" id="GO:0016491">
    <property type="term" value="F:oxidoreductase activity"/>
    <property type="evidence" value="ECO:0007669"/>
    <property type="project" value="InterPro"/>
</dbReference>
<dbReference type="CDD" id="cd06219">
    <property type="entry name" value="DHOD_e_trans_like1"/>
    <property type="match status" value="1"/>
</dbReference>
<feature type="binding site" evidence="2">
    <location>
        <position position="232"/>
    </location>
    <ligand>
        <name>[2Fe-2S] cluster</name>
        <dbReference type="ChEBI" id="CHEBI:190135"/>
    </ligand>
</feature>
<dbReference type="SUPFAM" id="SSF63380">
    <property type="entry name" value="Riboflavin synthase domain-like"/>
    <property type="match status" value="1"/>
</dbReference>
<dbReference type="SUPFAM" id="SSF52343">
    <property type="entry name" value="Ferredoxin reductase-like, C-terminal NADP-linked domain"/>
    <property type="match status" value="1"/>
</dbReference>
<keyword evidence="2" id="KW-0411">Iron-sulfur</keyword>
<dbReference type="PANTHER" id="PTHR43513:SF3">
    <property type="entry name" value="DIHYDROOROTATE DEHYDROGENASE B (NAD(+)), ELECTRON TRANSFER SUBUNIT-RELATED"/>
    <property type="match status" value="1"/>
</dbReference>
<dbReference type="Gene3D" id="3.40.50.80">
    <property type="entry name" value="Nucleotide-binding domain of ferredoxin-NADP reductase (FNR) module"/>
    <property type="match status" value="1"/>
</dbReference>
<dbReference type="GO" id="GO:0006221">
    <property type="term" value="P:pyrimidine nucleotide biosynthetic process"/>
    <property type="evidence" value="ECO:0007669"/>
    <property type="project" value="InterPro"/>
</dbReference>
<dbReference type="InterPro" id="IPR039261">
    <property type="entry name" value="FNR_nucleotide-bd"/>
</dbReference>
<dbReference type="PROSITE" id="PS51384">
    <property type="entry name" value="FAD_FR"/>
    <property type="match status" value="1"/>
</dbReference>
<dbReference type="InterPro" id="IPR019480">
    <property type="entry name" value="Dihydroorotate_DH_Fe-S-bd"/>
</dbReference>